<evidence type="ECO:0000259" key="2">
    <source>
        <dbReference type="Pfam" id="PF07883"/>
    </source>
</evidence>
<dbReference type="PANTHER" id="PTHR35848">
    <property type="entry name" value="OXALATE-BINDING PROTEIN"/>
    <property type="match status" value="1"/>
</dbReference>
<dbReference type="GO" id="GO:0046872">
    <property type="term" value="F:metal ion binding"/>
    <property type="evidence" value="ECO:0007669"/>
    <property type="project" value="UniProtKB-KW"/>
</dbReference>
<dbReference type="Pfam" id="PF07883">
    <property type="entry name" value="Cupin_2"/>
    <property type="match status" value="1"/>
</dbReference>
<reference evidence="3 4" key="1">
    <citation type="submission" date="2017-09" db="EMBL/GenBank/DDBJ databases">
        <title>Genome sequences of Natrinema ejinorence JCM 13890T.</title>
        <authorList>
            <person name="Roh S.W."/>
            <person name="Kim Y.B."/>
            <person name="Kim J.Y."/>
        </authorList>
    </citation>
    <scope>NUCLEOTIDE SEQUENCE [LARGE SCALE GENOMIC DNA]</scope>
    <source>
        <strain evidence="3 4">JCM 13890</strain>
    </source>
</reference>
<dbReference type="InterPro" id="IPR011051">
    <property type="entry name" value="RmlC_Cupin_sf"/>
</dbReference>
<dbReference type="InterPro" id="IPR014710">
    <property type="entry name" value="RmlC-like_jellyroll"/>
</dbReference>
<dbReference type="Gene3D" id="2.60.120.10">
    <property type="entry name" value="Jelly Rolls"/>
    <property type="match status" value="1"/>
</dbReference>
<evidence type="ECO:0000256" key="1">
    <source>
        <dbReference type="ARBA" id="ARBA00022723"/>
    </source>
</evidence>
<proteinExistence type="predicted"/>
<dbReference type="OrthoDB" id="190812at2157"/>
<gene>
    <name evidence="3" type="ORF">CP557_07145</name>
</gene>
<accession>A0A2A5QU24</accession>
<dbReference type="EMBL" id="NXNI01000001">
    <property type="protein sequence ID" value="PCR90330.1"/>
    <property type="molecule type" value="Genomic_DNA"/>
</dbReference>
<dbReference type="InterPro" id="IPR013096">
    <property type="entry name" value="Cupin_2"/>
</dbReference>
<evidence type="ECO:0000313" key="3">
    <source>
        <dbReference type="EMBL" id="PCR90330.1"/>
    </source>
</evidence>
<keyword evidence="4" id="KW-1185">Reference proteome</keyword>
<feature type="domain" description="Cupin type-2" evidence="2">
    <location>
        <begin position="38"/>
        <end position="104"/>
    </location>
</feature>
<keyword evidence="1" id="KW-0479">Metal-binding</keyword>
<sequence>MEKVAIDDVDIEVNPMEVHSVRRPISDALGFTDFAMNYFELEPDESFSGGMHTHYDQEEVFYVQEGTATFDTEEGEVVVDEGEVIRFEPGDFQTGYNDTDDRVVGFAFGAPKSQHDWEELESLVYCQECEEEIGHGLELTDEGAFRLTCTECENTFTLG</sequence>
<dbReference type="RefSeq" id="WP_097379278.1">
    <property type="nucleotide sequence ID" value="NZ_NXNI01000001.1"/>
</dbReference>
<organism evidence="3 4">
    <name type="scientific">Natrinema ejinorense</name>
    <dbReference type="NCBI Taxonomy" id="373386"/>
    <lineage>
        <taxon>Archaea</taxon>
        <taxon>Methanobacteriati</taxon>
        <taxon>Methanobacteriota</taxon>
        <taxon>Stenosarchaea group</taxon>
        <taxon>Halobacteria</taxon>
        <taxon>Halobacteriales</taxon>
        <taxon>Natrialbaceae</taxon>
        <taxon>Natrinema</taxon>
    </lineage>
</organism>
<protein>
    <submittedName>
        <fullName evidence="3">Cupin</fullName>
    </submittedName>
</protein>
<name>A0A2A5QU24_9EURY</name>
<dbReference type="InterPro" id="IPR051610">
    <property type="entry name" value="GPI/OXD"/>
</dbReference>
<dbReference type="Proteomes" id="UP000219689">
    <property type="component" value="Unassembled WGS sequence"/>
</dbReference>
<dbReference type="SUPFAM" id="SSF51182">
    <property type="entry name" value="RmlC-like cupins"/>
    <property type="match status" value="1"/>
</dbReference>
<dbReference type="AlphaFoldDB" id="A0A2A5QU24"/>
<comment type="caution">
    <text evidence="3">The sequence shown here is derived from an EMBL/GenBank/DDBJ whole genome shotgun (WGS) entry which is preliminary data.</text>
</comment>
<dbReference type="PANTHER" id="PTHR35848:SF9">
    <property type="entry name" value="SLL1358 PROTEIN"/>
    <property type="match status" value="1"/>
</dbReference>
<evidence type="ECO:0000313" key="4">
    <source>
        <dbReference type="Proteomes" id="UP000219689"/>
    </source>
</evidence>